<protein>
    <submittedName>
        <fullName evidence="3">Uncharacterized protein</fullName>
    </submittedName>
</protein>
<feature type="signal peptide" evidence="2">
    <location>
        <begin position="1"/>
        <end position="20"/>
    </location>
</feature>
<dbReference type="VEuPathDB" id="TriTrypDB:TM35_000511180"/>
<reference evidence="3 4" key="1">
    <citation type="submission" date="2017-03" db="EMBL/GenBank/DDBJ databases">
        <title>An alternative strategy for trypanosome survival in the mammalian bloodstream revealed through genome and transcriptome analysis of the ubiquitous bovine parasite Trypanosoma (Megatrypanum) theileri.</title>
        <authorList>
            <person name="Kelly S."/>
            <person name="Ivens A."/>
            <person name="Mott A."/>
            <person name="O'Neill E."/>
            <person name="Emms D."/>
            <person name="Macleod O."/>
            <person name="Voorheis P."/>
            <person name="Matthews J."/>
            <person name="Matthews K."/>
            <person name="Carrington M."/>
        </authorList>
    </citation>
    <scope>NUCLEOTIDE SEQUENCE [LARGE SCALE GENOMIC DNA]</scope>
    <source>
        <strain evidence="3">Edinburgh</strain>
    </source>
</reference>
<evidence type="ECO:0000256" key="1">
    <source>
        <dbReference type="SAM" id="Phobius"/>
    </source>
</evidence>
<dbReference type="GeneID" id="39990393"/>
<dbReference type="AlphaFoldDB" id="A0A1X0NH93"/>
<dbReference type="Proteomes" id="UP000192257">
    <property type="component" value="Unassembled WGS sequence"/>
</dbReference>
<keyword evidence="2" id="KW-0732">Signal</keyword>
<dbReference type="EMBL" id="NBCO01000051">
    <property type="protein sequence ID" value="ORC84017.1"/>
    <property type="molecule type" value="Genomic_DNA"/>
</dbReference>
<keyword evidence="4" id="KW-1185">Reference proteome</keyword>
<feature type="chain" id="PRO_5012484767" evidence="2">
    <location>
        <begin position="21"/>
        <end position="122"/>
    </location>
</feature>
<organism evidence="3 4">
    <name type="scientific">Trypanosoma theileri</name>
    <dbReference type="NCBI Taxonomy" id="67003"/>
    <lineage>
        <taxon>Eukaryota</taxon>
        <taxon>Discoba</taxon>
        <taxon>Euglenozoa</taxon>
        <taxon>Kinetoplastea</taxon>
        <taxon>Metakinetoplastina</taxon>
        <taxon>Trypanosomatida</taxon>
        <taxon>Trypanosomatidae</taxon>
        <taxon>Trypanosoma</taxon>
    </lineage>
</organism>
<feature type="transmembrane region" description="Helical" evidence="1">
    <location>
        <begin position="102"/>
        <end position="119"/>
    </location>
</feature>
<evidence type="ECO:0000256" key="2">
    <source>
        <dbReference type="SAM" id="SignalP"/>
    </source>
</evidence>
<name>A0A1X0NH93_9TRYP</name>
<proteinExistence type="predicted"/>
<accession>A0A1X0NH93</accession>
<sequence>MMMMNRVMCVLAVVLCCACGNTMTAAAALQPKAVMANTGLPDELKNIVGSEYPSAGEFPYVEKSTGINDYFKKKIRRQNMTSLKMRDRRIRHYLQQGRGHRIMLYLLVVILLILNRVKLKRK</sequence>
<dbReference type="RefSeq" id="XP_028878083.1">
    <property type="nucleotide sequence ID" value="XM_029030613.1"/>
</dbReference>
<comment type="caution">
    <text evidence="3">The sequence shown here is derived from an EMBL/GenBank/DDBJ whole genome shotgun (WGS) entry which is preliminary data.</text>
</comment>
<keyword evidence="1" id="KW-0812">Transmembrane</keyword>
<gene>
    <name evidence="3" type="ORF">TM35_000511180</name>
</gene>
<evidence type="ECO:0000313" key="3">
    <source>
        <dbReference type="EMBL" id="ORC84017.1"/>
    </source>
</evidence>
<keyword evidence="1" id="KW-0472">Membrane</keyword>
<keyword evidence="1" id="KW-1133">Transmembrane helix</keyword>
<evidence type="ECO:0000313" key="4">
    <source>
        <dbReference type="Proteomes" id="UP000192257"/>
    </source>
</evidence>